<dbReference type="AlphaFoldDB" id="A0A4Y2LJM4"/>
<keyword evidence="2" id="KW-1185">Reference proteome</keyword>
<evidence type="ECO:0000313" key="1">
    <source>
        <dbReference type="EMBL" id="GBN14619.1"/>
    </source>
</evidence>
<accession>A0A4Y2LJM4</accession>
<dbReference type="Proteomes" id="UP000499080">
    <property type="component" value="Unassembled WGS sequence"/>
</dbReference>
<organism evidence="1 2">
    <name type="scientific">Araneus ventricosus</name>
    <name type="common">Orbweaver spider</name>
    <name type="synonym">Epeira ventricosa</name>
    <dbReference type="NCBI Taxonomy" id="182803"/>
    <lineage>
        <taxon>Eukaryota</taxon>
        <taxon>Metazoa</taxon>
        <taxon>Ecdysozoa</taxon>
        <taxon>Arthropoda</taxon>
        <taxon>Chelicerata</taxon>
        <taxon>Arachnida</taxon>
        <taxon>Araneae</taxon>
        <taxon>Araneomorphae</taxon>
        <taxon>Entelegynae</taxon>
        <taxon>Araneoidea</taxon>
        <taxon>Araneidae</taxon>
        <taxon>Araneus</taxon>
    </lineage>
</organism>
<proteinExistence type="predicted"/>
<reference evidence="1 2" key="1">
    <citation type="journal article" date="2019" name="Sci. Rep.">
        <title>Orb-weaving spider Araneus ventricosus genome elucidates the spidroin gene catalogue.</title>
        <authorList>
            <person name="Kono N."/>
            <person name="Nakamura H."/>
            <person name="Ohtoshi R."/>
            <person name="Moran D.A.P."/>
            <person name="Shinohara A."/>
            <person name="Yoshida Y."/>
            <person name="Fujiwara M."/>
            <person name="Mori M."/>
            <person name="Tomita M."/>
            <person name="Arakawa K."/>
        </authorList>
    </citation>
    <scope>NUCLEOTIDE SEQUENCE [LARGE SCALE GENOMIC DNA]</scope>
</reference>
<sequence>MNAASILDSEEFGVLSQSTTKSYKCKECTTSDLSDLSSLHSQKQGVHNKCLGRSYRPSLLDARNAQQMPWQIISSFTLRCKECTTSDLSDLSSLHSQKQGVHNKCLGRTHRPSLLDVRNAQQMPWQMISSFTLRCKECVTSVFSDLSALHSQKQRVHNKFLGRTHRPSLLDARNA</sequence>
<comment type="caution">
    <text evidence="1">The sequence shown here is derived from an EMBL/GenBank/DDBJ whole genome shotgun (WGS) entry which is preliminary data.</text>
</comment>
<gene>
    <name evidence="1" type="ORF">AVEN_273635_1</name>
</gene>
<name>A0A4Y2LJM4_ARAVE</name>
<dbReference type="EMBL" id="BGPR01005925">
    <property type="protein sequence ID" value="GBN14619.1"/>
    <property type="molecule type" value="Genomic_DNA"/>
</dbReference>
<protein>
    <submittedName>
        <fullName evidence="1">Uncharacterized protein</fullName>
    </submittedName>
</protein>
<evidence type="ECO:0000313" key="2">
    <source>
        <dbReference type="Proteomes" id="UP000499080"/>
    </source>
</evidence>